<reference evidence="6" key="1">
    <citation type="submission" date="2019-10" db="EMBL/GenBank/DDBJ databases">
        <title>Draft genome sequece of Microseira wollei NIES-4236.</title>
        <authorList>
            <person name="Yamaguchi H."/>
            <person name="Suzuki S."/>
            <person name="Kawachi M."/>
        </authorList>
    </citation>
    <scope>NUCLEOTIDE SEQUENCE</scope>
    <source>
        <strain evidence="6">NIES-4236</strain>
    </source>
</reference>
<gene>
    <name evidence="6" type="ORF">MiSe_87150</name>
</gene>
<protein>
    <submittedName>
        <fullName evidence="6">ABC transporter sugar permease</fullName>
    </submittedName>
</protein>
<evidence type="ECO:0000256" key="3">
    <source>
        <dbReference type="ARBA" id="ARBA00022989"/>
    </source>
</evidence>
<name>A0AAV3XSA7_9CYAN</name>
<dbReference type="Gene3D" id="1.10.3720.10">
    <property type="entry name" value="MetI-like"/>
    <property type="match status" value="1"/>
</dbReference>
<evidence type="ECO:0000256" key="2">
    <source>
        <dbReference type="ARBA" id="ARBA00022692"/>
    </source>
</evidence>
<dbReference type="InterPro" id="IPR035906">
    <property type="entry name" value="MetI-like_sf"/>
</dbReference>
<dbReference type="EMBL" id="BLAY01000265">
    <property type="protein sequence ID" value="GET43889.1"/>
    <property type="molecule type" value="Genomic_DNA"/>
</dbReference>
<dbReference type="SUPFAM" id="SSF161098">
    <property type="entry name" value="MetI-like"/>
    <property type="match status" value="1"/>
</dbReference>
<proteinExistence type="predicted"/>
<sequence length="80" mass="8927">MGKRSPNQPSCEFWQPLSLVLLCLDPVIVLLPLLVVLFTSFAPPGANLTLSLFPANPTPANYQEAWRRGNFLLAFANRSW</sequence>
<organism evidence="6 7">
    <name type="scientific">Microseira wollei NIES-4236</name>
    <dbReference type="NCBI Taxonomy" id="2530354"/>
    <lineage>
        <taxon>Bacteria</taxon>
        <taxon>Bacillati</taxon>
        <taxon>Cyanobacteriota</taxon>
        <taxon>Cyanophyceae</taxon>
        <taxon>Oscillatoriophycideae</taxon>
        <taxon>Aerosakkonematales</taxon>
        <taxon>Aerosakkonemataceae</taxon>
        <taxon>Microseira</taxon>
    </lineage>
</organism>
<evidence type="ECO:0000313" key="7">
    <source>
        <dbReference type="Proteomes" id="UP001050975"/>
    </source>
</evidence>
<comment type="subcellular location">
    <subcellularLocation>
        <location evidence="1">Membrane</location>
        <topology evidence="1">Multi-pass membrane protein</topology>
    </subcellularLocation>
</comment>
<dbReference type="GO" id="GO:0016020">
    <property type="term" value="C:membrane"/>
    <property type="evidence" value="ECO:0007669"/>
    <property type="project" value="UniProtKB-SubCell"/>
</dbReference>
<evidence type="ECO:0000256" key="1">
    <source>
        <dbReference type="ARBA" id="ARBA00004141"/>
    </source>
</evidence>
<keyword evidence="2 5" id="KW-0812">Transmembrane</keyword>
<evidence type="ECO:0000313" key="6">
    <source>
        <dbReference type="EMBL" id="GET43889.1"/>
    </source>
</evidence>
<keyword evidence="7" id="KW-1185">Reference proteome</keyword>
<dbReference type="AlphaFoldDB" id="A0AAV3XSA7"/>
<comment type="caution">
    <text evidence="6">The sequence shown here is derived from an EMBL/GenBank/DDBJ whole genome shotgun (WGS) entry which is preliminary data.</text>
</comment>
<evidence type="ECO:0000256" key="5">
    <source>
        <dbReference type="SAM" id="Phobius"/>
    </source>
</evidence>
<keyword evidence="3 5" id="KW-1133">Transmembrane helix</keyword>
<evidence type="ECO:0000256" key="4">
    <source>
        <dbReference type="ARBA" id="ARBA00023136"/>
    </source>
</evidence>
<dbReference type="Proteomes" id="UP001050975">
    <property type="component" value="Unassembled WGS sequence"/>
</dbReference>
<keyword evidence="4 5" id="KW-0472">Membrane</keyword>
<feature type="transmembrane region" description="Helical" evidence="5">
    <location>
        <begin position="20"/>
        <end position="42"/>
    </location>
</feature>
<accession>A0AAV3XSA7</accession>